<dbReference type="Pfam" id="PF00149">
    <property type="entry name" value="Metallophos"/>
    <property type="match status" value="1"/>
</dbReference>
<dbReference type="InterPro" id="IPR029052">
    <property type="entry name" value="Metallo-depent_PP-like"/>
</dbReference>
<dbReference type="InterPro" id="IPR006146">
    <property type="entry name" value="5'-Nucleotdase_CS"/>
</dbReference>
<dbReference type="PROSITE" id="PS00786">
    <property type="entry name" value="5_NUCLEOTIDASE_2"/>
    <property type="match status" value="1"/>
</dbReference>
<dbReference type="NCBIfam" id="NF006938">
    <property type="entry name" value="PRK09420.1"/>
    <property type="match status" value="1"/>
</dbReference>
<feature type="chain" id="PRO_5045005670" evidence="3">
    <location>
        <begin position="25"/>
        <end position="678"/>
    </location>
</feature>
<reference evidence="6 7" key="1">
    <citation type="submission" date="2021-07" db="EMBL/GenBank/DDBJ databases">
        <title>Characterization of Violacein-producing bacteria and related species.</title>
        <authorList>
            <person name="Wilson H.S."/>
            <person name="De Leon M.E."/>
        </authorList>
    </citation>
    <scope>NUCLEOTIDE SEQUENCE [LARGE SCALE GENOMIC DNA]</scope>
    <source>
        <strain evidence="6 7">HSC-2F05</strain>
    </source>
</reference>
<accession>A0ABS7Y926</accession>
<feature type="signal peptide" evidence="3">
    <location>
        <begin position="1"/>
        <end position="24"/>
    </location>
</feature>
<evidence type="ECO:0000256" key="2">
    <source>
        <dbReference type="ARBA" id="ARBA00022729"/>
    </source>
</evidence>
<evidence type="ECO:0000256" key="1">
    <source>
        <dbReference type="ARBA" id="ARBA00006654"/>
    </source>
</evidence>
<dbReference type="InterPro" id="IPR004843">
    <property type="entry name" value="Calcineurin-like_PHP"/>
</dbReference>
<sequence length="678" mass="72725">MATHLRYQICIALLPALLSVPALAAKPAKPAKPAGAAAGTTASLALLETTDLHANVVGYDYYKLAPEPSHGLDRTATLIRQARAEFPNTVLLDNGDTIQGTALADYQAQVKPVGCGETLGIYKVMNGLKYDGAGIGNHEFNYGLGFLGQVTGKRFQVAGVEQPRRCAGPAFPMVLANVVSAKTNKPLFPPYAIIDKQVQALDAAGKPVRALLRVGIIGFAPPTIMEWDRRWLEGRVTTQGVVEAARRYVPEMRRQGADLVVAISHGGLDASPYSPAMENANWHLAKVDGIDAMLLGHSHQLFPNADSTVPQFNLPGVDKVKGLVHGVPTVMPNLWGKHLGVIQLQLRHDGKRWLVERERTVVQARAAQTGANSFVDADPAVMRLVQAEHEATIRYVKTPVGATEFRMSSYFADVGDVSALQVVNQAQTAYVQDYVAANLPQYKDLPVLSMTAPFKSGVAGAADYTDVQPGPLALNNAADLYLYPNALYAVKVDGAGLKAWLEKAAQRFRTIDPAETAPQQLVNLDVASYNFDTPTASELRYEIDVTRAPGERIRQLSWRGRPVAADQEFLVATNNYRASGGGHFPGLDGSKTVIASPDNSRDVLIAYVRKAGQLTRAANASSRSWRFTPVKTAGPVVFPSAPGMAALAAEAGLRGVRQVAADDGRGKGVALYAIDLSQ</sequence>
<evidence type="ECO:0000259" key="5">
    <source>
        <dbReference type="Pfam" id="PF02872"/>
    </source>
</evidence>
<proteinExistence type="inferred from homology"/>
<dbReference type="RefSeq" id="WP_225238504.1">
    <property type="nucleotide sequence ID" value="NZ_JAHYBX010000003.1"/>
</dbReference>
<dbReference type="InterPro" id="IPR008334">
    <property type="entry name" value="5'-Nucleotdase_C"/>
</dbReference>
<organism evidence="6 7">
    <name type="scientific">Massilia hydrophila</name>
    <dbReference type="NCBI Taxonomy" id="3044279"/>
    <lineage>
        <taxon>Bacteria</taxon>
        <taxon>Pseudomonadati</taxon>
        <taxon>Pseudomonadota</taxon>
        <taxon>Betaproteobacteria</taxon>
        <taxon>Burkholderiales</taxon>
        <taxon>Oxalobacteraceae</taxon>
        <taxon>Telluria group</taxon>
        <taxon>Massilia</taxon>
    </lineage>
</organism>
<feature type="domain" description="5'-Nucleotidase C-terminal" evidence="5">
    <location>
        <begin position="448"/>
        <end position="587"/>
    </location>
</feature>
<evidence type="ECO:0000313" key="6">
    <source>
        <dbReference type="EMBL" id="MCA1856195.1"/>
    </source>
</evidence>
<evidence type="ECO:0000259" key="4">
    <source>
        <dbReference type="Pfam" id="PF00149"/>
    </source>
</evidence>
<dbReference type="PANTHER" id="PTHR11575">
    <property type="entry name" value="5'-NUCLEOTIDASE-RELATED"/>
    <property type="match status" value="1"/>
</dbReference>
<feature type="domain" description="Calcineurin-like phosphoesterase" evidence="4">
    <location>
        <begin position="48"/>
        <end position="300"/>
    </location>
</feature>
<dbReference type="PANTHER" id="PTHR11575:SF6">
    <property type="entry name" value="2',3'-CYCLIC-NUCLEOTIDE 2'-PHOSPHODIESTERASE_3'-NUCLEOTIDASE"/>
    <property type="match status" value="1"/>
</dbReference>
<evidence type="ECO:0000313" key="7">
    <source>
        <dbReference type="Proteomes" id="UP001198602"/>
    </source>
</evidence>
<comment type="caution">
    <text evidence="6">The sequence shown here is derived from an EMBL/GenBank/DDBJ whole genome shotgun (WGS) entry which is preliminary data.</text>
</comment>
<dbReference type="SUPFAM" id="SSF56300">
    <property type="entry name" value="Metallo-dependent phosphatases"/>
    <property type="match status" value="1"/>
</dbReference>
<comment type="similarity">
    <text evidence="1 3">Belongs to the 5'-nucleotidase family.</text>
</comment>
<dbReference type="InterPro" id="IPR036907">
    <property type="entry name" value="5'-Nucleotdase_C_sf"/>
</dbReference>
<gene>
    <name evidence="6" type="ORF">LE190_09680</name>
</gene>
<dbReference type="EMBL" id="JAHYBX010000003">
    <property type="protein sequence ID" value="MCA1856195.1"/>
    <property type="molecule type" value="Genomic_DNA"/>
</dbReference>
<dbReference type="Pfam" id="PF02872">
    <property type="entry name" value="5_nucleotid_C"/>
    <property type="match status" value="1"/>
</dbReference>
<dbReference type="Gene3D" id="3.90.780.10">
    <property type="entry name" value="5'-Nucleotidase, C-terminal domain"/>
    <property type="match status" value="1"/>
</dbReference>
<name>A0ABS7Y926_9BURK</name>
<protein>
    <submittedName>
        <fullName evidence="6">Bifunctional 2',3'-cyclic-nucleotide 2'-phosphodiesterase/3'-nucleotidase</fullName>
    </submittedName>
</protein>
<keyword evidence="3" id="KW-0547">Nucleotide-binding</keyword>
<dbReference type="Proteomes" id="UP001198602">
    <property type="component" value="Unassembled WGS sequence"/>
</dbReference>
<keyword evidence="2 3" id="KW-0732">Signal</keyword>
<dbReference type="Gene3D" id="3.60.21.10">
    <property type="match status" value="1"/>
</dbReference>
<dbReference type="PRINTS" id="PR01607">
    <property type="entry name" value="APYRASEFAMLY"/>
</dbReference>
<evidence type="ECO:0000256" key="3">
    <source>
        <dbReference type="RuleBase" id="RU362119"/>
    </source>
</evidence>
<keyword evidence="3" id="KW-0378">Hydrolase</keyword>
<keyword evidence="7" id="KW-1185">Reference proteome</keyword>
<dbReference type="InterPro" id="IPR006179">
    <property type="entry name" value="5_nucleotidase/apyrase"/>
</dbReference>
<dbReference type="SUPFAM" id="SSF55816">
    <property type="entry name" value="5'-nucleotidase (syn. UDP-sugar hydrolase), C-terminal domain"/>
    <property type="match status" value="1"/>
</dbReference>